<dbReference type="GO" id="GO:0071949">
    <property type="term" value="F:FAD binding"/>
    <property type="evidence" value="ECO:0007669"/>
    <property type="project" value="InterPro"/>
</dbReference>
<dbReference type="Gene3D" id="3.50.50.60">
    <property type="entry name" value="FAD/NAD(P)-binding domain"/>
    <property type="match status" value="1"/>
</dbReference>
<dbReference type="STRING" id="100787.A0A0G4KNS9"/>
<gene>
    <name evidence="8" type="ORF">BN1708_010155</name>
    <name evidence="9" type="ORF">BN1723_000885</name>
</gene>
<dbReference type="InterPro" id="IPR050562">
    <property type="entry name" value="FAD_mOase_fung"/>
</dbReference>
<dbReference type="EMBL" id="CVQI01033939">
    <property type="protein sequence ID" value="CRK44199.1"/>
    <property type="molecule type" value="Genomic_DNA"/>
</dbReference>
<comment type="similarity">
    <text evidence="2">Belongs to the paxM FAD-dependent monooxygenase family.</text>
</comment>
<evidence type="ECO:0000259" key="7">
    <source>
        <dbReference type="Pfam" id="PF01494"/>
    </source>
</evidence>
<evidence type="ECO:0000256" key="4">
    <source>
        <dbReference type="ARBA" id="ARBA00022827"/>
    </source>
</evidence>
<evidence type="ECO:0000313" key="10">
    <source>
        <dbReference type="Proteomes" id="UP000044602"/>
    </source>
</evidence>
<organism evidence="8 10">
    <name type="scientific">Verticillium longisporum</name>
    <name type="common">Verticillium dahliae var. longisporum</name>
    <dbReference type="NCBI Taxonomy" id="100787"/>
    <lineage>
        <taxon>Eukaryota</taxon>
        <taxon>Fungi</taxon>
        <taxon>Dikarya</taxon>
        <taxon>Ascomycota</taxon>
        <taxon>Pezizomycotina</taxon>
        <taxon>Sordariomycetes</taxon>
        <taxon>Hypocreomycetidae</taxon>
        <taxon>Glomerellales</taxon>
        <taxon>Plectosphaerellaceae</taxon>
        <taxon>Verticillium</taxon>
    </lineage>
</organism>
<dbReference type="InterPro" id="IPR036188">
    <property type="entry name" value="FAD/NAD-bd_sf"/>
</dbReference>
<feature type="domain" description="FAD-binding" evidence="7">
    <location>
        <begin position="5"/>
        <end position="168"/>
    </location>
</feature>
<dbReference type="Proteomes" id="UP000045706">
    <property type="component" value="Unassembled WGS sequence"/>
</dbReference>
<dbReference type="Pfam" id="PF01494">
    <property type="entry name" value="FAD_binding_3"/>
    <property type="match status" value="2"/>
</dbReference>
<dbReference type="SUPFAM" id="SSF51905">
    <property type="entry name" value="FAD/NAD(P)-binding domain"/>
    <property type="match status" value="1"/>
</dbReference>
<name>A0A0G4KNS9_VERLO</name>
<keyword evidence="6" id="KW-0503">Monooxygenase</keyword>
<proteinExistence type="inferred from homology"/>
<sequence>MGPLKVIIVGGGPCGIVAAHALYRAGIDYTILERRQDVFADTGTSLVLTPQNLRVFGQLGILDKFIDDGAPLLHLSQSFDPARKGFKRTHALSRIRDNHGSGLIIFHRAVLLRALFDALPDEAKAQYFVNKRVTDIDISTSGTTAHCGDGSLYTGSLIIGADGVHSRIGVIIRNLRLNLPQTAGGQDALDSADNITSNAEDTFPATYKCLWGSFKRETDIGESYEIQGHNRSAMYLTGKKKAWFFLYERLPVTTTEKVTYSPEDATAFAQSFSDWHVHEKLKISDIINKPTFVSGMNNLREGVAAAETWSFAGRVALVRDACHRFTPNAGIGLNAGIQDVVSLVNHLRVLCAQTLHGLFDDILFVNTLERYQEERREAVARDYAVASQSTRLQAWATWRDYLLARWVYPFEFVKNYLTDHGTATSFKSGLVLDFIESDEVLHGRVPWDHQLVRGALPIKTS</sequence>
<evidence type="ECO:0000256" key="1">
    <source>
        <dbReference type="ARBA" id="ARBA00001974"/>
    </source>
</evidence>
<reference evidence="10 11" key="1">
    <citation type="submission" date="2015-05" db="EMBL/GenBank/DDBJ databases">
        <authorList>
            <person name="Fogelqvist Johan"/>
        </authorList>
    </citation>
    <scope>NUCLEOTIDE SEQUENCE [LARGE SCALE GENOMIC DNA]</scope>
    <source>
        <strain evidence="8">VL1</strain>
        <strain evidence="9">VL2</strain>
    </source>
</reference>
<evidence type="ECO:0000313" key="8">
    <source>
        <dbReference type="EMBL" id="CRK11428.1"/>
    </source>
</evidence>
<dbReference type="GO" id="GO:0004497">
    <property type="term" value="F:monooxygenase activity"/>
    <property type="evidence" value="ECO:0007669"/>
    <property type="project" value="UniProtKB-KW"/>
</dbReference>
<dbReference type="PANTHER" id="PTHR47356:SF2">
    <property type="entry name" value="FAD-BINDING DOMAIN-CONTAINING PROTEIN-RELATED"/>
    <property type="match status" value="1"/>
</dbReference>
<evidence type="ECO:0000256" key="5">
    <source>
        <dbReference type="ARBA" id="ARBA00023002"/>
    </source>
</evidence>
<dbReference type="EMBL" id="CVQH01002891">
    <property type="protein sequence ID" value="CRK11428.1"/>
    <property type="molecule type" value="Genomic_DNA"/>
</dbReference>
<dbReference type="AlphaFoldDB" id="A0A0G4KNS9"/>
<dbReference type="PRINTS" id="PR00420">
    <property type="entry name" value="RNGMNOXGNASE"/>
</dbReference>
<dbReference type="InterPro" id="IPR002938">
    <property type="entry name" value="FAD-bd"/>
</dbReference>
<keyword evidence="5" id="KW-0560">Oxidoreductase</keyword>
<evidence type="ECO:0000313" key="9">
    <source>
        <dbReference type="EMBL" id="CRK44199.1"/>
    </source>
</evidence>
<evidence type="ECO:0000256" key="3">
    <source>
        <dbReference type="ARBA" id="ARBA00022630"/>
    </source>
</evidence>
<dbReference type="Proteomes" id="UP000044602">
    <property type="component" value="Unassembled WGS sequence"/>
</dbReference>
<keyword evidence="4" id="KW-0274">FAD</keyword>
<comment type="cofactor">
    <cofactor evidence="1">
        <name>FAD</name>
        <dbReference type="ChEBI" id="CHEBI:57692"/>
    </cofactor>
</comment>
<accession>A0A0G4KNS9</accession>
<evidence type="ECO:0000256" key="2">
    <source>
        <dbReference type="ARBA" id="ARBA00007992"/>
    </source>
</evidence>
<evidence type="ECO:0000256" key="6">
    <source>
        <dbReference type="ARBA" id="ARBA00023033"/>
    </source>
</evidence>
<keyword evidence="10" id="KW-1185">Reference proteome</keyword>
<feature type="domain" description="FAD-binding" evidence="7">
    <location>
        <begin position="291"/>
        <end position="377"/>
    </location>
</feature>
<keyword evidence="3" id="KW-0285">Flavoprotein</keyword>
<protein>
    <recommendedName>
        <fullName evidence="7">FAD-binding domain-containing protein</fullName>
    </recommendedName>
</protein>
<dbReference type="PANTHER" id="PTHR47356">
    <property type="entry name" value="FAD-DEPENDENT MONOOXYGENASE ASQG-RELATED"/>
    <property type="match status" value="1"/>
</dbReference>
<evidence type="ECO:0000313" key="11">
    <source>
        <dbReference type="Proteomes" id="UP000045706"/>
    </source>
</evidence>